<gene>
    <name evidence="1" type="ORF">St703_29260</name>
</gene>
<dbReference type="EMBL" id="AP021853">
    <property type="protein sequence ID" value="BBO00222.1"/>
    <property type="molecule type" value="Genomic_DNA"/>
</dbReference>
<sequence length="54" mass="6476">MREINSRRIMKENVFIYGPKCADNHFISTKDRLNCIEIQWLQKADEAFCVWIEA</sequence>
<organism evidence="1 2">
    <name type="scientific">Sporolactobacillus terrae</name>
    <dbReference type="NCBI Taxonomy" id="269673"/>
    <lineage>
        <taxon>Bacteria</taxon>
        <taxon>Bacillati</taxon>
        <taxon>Bacillota</taxon>
        <taxon>Bacilli</taxon>
        <taxon>Bacillales</taxon>
        <taxon>Sporolactobacillaceae</taxon>
        <taxon>Sporolactobacillus</taxon>
    </lineage>
</organism>
<dbReference type="AlphaFoldDB" id="A0A5K7WZX1"/>
<name>A0A5K7WZX1_9BACL</name>
<accession>A0A5K7WZX1</accession>
<dbReference type="Proteomes" id="UP000326951">
    <property type="component" value="Chromosome"/>
</dbReference>
<reference evidence="1 2" key="1">
    <citation type="submission" date="2019-09" db="EMBL/GenBank/DDBJ databases">
        <title>Complete genome sequence of Sporolactobacillus terrae 70-3.</title>
        <authorList>
            <person name="Tanaka N."/>
            <person name="Shiwa Y."/>
            <person name="Fujita N."/>
            <person name="Tanasupawat S."/>
        </authorList>
    </citation>
    <scope>NUCLEOTIDE SEQUENCE [LARGE SCALE GENOMIC DNA]</scope>
    <source>
        <strain evidence="1 2">70-3</strain>
    </source>
</reference>
<evidence type="ECO:0000313" key="1">
    <source>
        <dbReference type="EMBL" id="BBO00222.1"/>
    </source>
</evidence>
<protein>
    <submittedName>
        <fullName evidence="1">Uncharacterized protein</fullName>
    </submittedName>
</protein>
<evidence type="ECO:0000313" key="2">
    <source>
        <dbReference type="Proteomes" id="UP000326951"/>
    </source>
</evidence>
<proteinExistence type="predicted"/>